<sequence>MRELIHTLHCGFMCLQGTQSKRIRSSCCGVQQGDPLGPLAFALVLHPIIEKYQGVGPQPPNERMVPG</sequence>
<keyword evidence="2" id="KW-1185">Reference proteome</keyword>
<dbReference type="AlphaFoldDB" id="A0AA35RYW8"/>
<proteinExistence type="predicted"/>
<accession>A0AA35RYW8</accession>
<protein>
    <recommendedName>
        <fullName evidence="3">Reverse transcriptase domain-containing protein</fullName>
    </recommendedName>
</protein>
<dbReference type="EMBL" id="CASHTH010001816">
    <property type="protein sequence ID" value="CAI8020295.1"/>
    <property type="molecule type" value="Genomic_DNA"/>
</dbReference>
<evidence type="ECO:0000313" key="1">
    <source>
        <dbReference type="EMBL" id="CAI8020295.1"/>
    </source>
</evidence>
<feature type="non-terminal residue" evidence="1">
    <location>
        <position position="1"/>
    </location>
</feature>
<gene>
    <name evidence="1" type="ORF">GBAR_LOCUS12142</name>
</gene>
<organism evidence="1 2">
    <name type="scientific">Geodia barretti</name>
    <name type="common">Barrett's horny sponge</name>
    <dbReference type="NCBI Taxonomy" id="519541"/>
    <lineage>
        <taxon>Eukaryota</taxon>
        <taxon>Metazoa</taxon>
        <taxon>Porifera</taxon>
        <taxon>Demospongiae</taxon>
        <taxon>Heteroscleromorpha</taxon>
        <taxon>Tetractinellida</taxon>
        <taxon>Astrophorina</taxon>
        <taxon>Geodiidae</taxon>
        <taxon>Geodia</taxon>
    </lineage>
</organism>
<evidence type="ECO:0000313" key="2">
    <source>
        <dbReference type="Proteomes" id="UP001174909"/>
    </source>
</evidence>
<comment type="caution">
    <text evidence="1">The sequence shown here is derived from an EMBL/GenBank/DDBJ whole genome shotgun (WGS) entry which is preliminary data.</text>
</comment>
<dbReference type="Proteomes" id="UP001174909">
    <property type="component" value="Unassembled WGS sequence"/>
</dbReference>
<evidence type="ECO:0008006" key="3">
    <source>
        <dbReference type="Google" id="ProtNLM"/>
    </source>
</evidence>
<reference evidence="1" key="1">
    <citation type="submission" date="2023-03" db="EMBL/GenBank/DDBJ databases">
        <authorList>
            <person name="Steffen K."/>
            <person name="Cardenas P."/>
        </authorList>
    </citation>
    <scope>NUCLEOTIDE SEQUENCE</scope>
</reference>
<name>A0AA35RYW8_GEOBA</name>